<dbReference type="EMBL" id="GBRH01188806">
    <property type="protein sequence ID" value="JAE09090.1"/>
    <property type="molecule type" value="Transcribed_RNA"/>
</dbReference>
<name>A0A0A9F7W6_ARUDO</name>
<organism evidence="1">
    <name type="scientific">Arundo donax</name>
    <name type="common">Giant reed</name>
    <name type="synonym">Donax arundinaceus</name>
    <dbReference type="NCBI Taxonomy" id="35708"/>
    <lineage>
        <taxon>Eukaryota</taxon>
        <taxon>Viridiplantae</taxon>
        <taxon>Streptophyta</taxon>
        <taxon>Embryophyta</taxon>
        <taxon>Tracheophyta</taxon>
        <taxon>Spermatophyta</taxon>
        <taxon>Magnoliopsida</taxon>
        <taxon>Liliopsida</taxon>
        <taxon>Poales</taxon>
        <taxon>Poaceae</taxon>
        <taxon>PACMAD clade</taxon>
        <taxon>Arundinoideae</taxon>
        <taxon>Arundineae</taxon>
        <taxon>Arundo</taxon>
    </lineage>
</organism>
<reference evidence="1" key="2">
    <citation type="journal article" date="2015" name="Data Brief">
        <title>Shoot transcriptome of the giant reed, Arundo donax.</title>
        <authorList>
            <person name="Barrero R.A."/>
            <person name="Guerrero F.D."/>
            <person name="Moolhuijzen P."/>
            <person name="Goolsby J.A."/>
            <person name="Tidwell J."/>
            <person name="Bellgard S.E."/>
            <person name="Bellgard M.I."/>
        </authorList>
    </citation>
    <scope>NUCLEOTIDE SEQUENCE</scope>
    <source>
        <tissue evidence="1">Shoot tissue taken approximately 20 cm above the soil surface</tissue>
    </source>
</reference>
<accession>A0A0A9F7W6</accession>
<protein>
    <submittedName>
        <fullName evidence="1">Uncharacterized protein</fullName>
    </submittedName>
</protein>
<dbReference type="AlphaFoldDB" id="A0A0A9F7W6"/>
<reference evidence="1" key="1">
    <citation type="submission" date="2014-09" db="EMBL/GenBank/DDBJ databases">
        <authorList>
            <person name="Magalhaes I.L.F."/>
            <person name="Oliveira U."/>
            <person name="Santos F.R."/>
            <person name="Vidigal T.H.D.A."/>
            <person name="Brescovit A.D."/>
            <person name="Santos A.J."/>
        </authorList>
    </citation>
    <scope>NUCLEOTIDE SEQUENCE</scope>
    <source>
        <tissue evidence="1">Shoot tissue taken approximately 20 cm above the soil surface</tissue>
    </source>
</reference>
<sequence length="27" mass="3329">MIVTRNVLFFRIIDCSVLDDRYNEWLP</sequence>
<proteinExistence type="predicted"/>
<evidence type="ECO:0000313" key="1">
    <source>
        <dbReference type="EMBL" id="JAE09090.1"/>
    </source>
</evidence>